<dbReference type="InterPro" id="IPR051859">
    <property type="entry name" value="DCAF"/>
</dbReference>
<keyword evidence="6" id="KW-1185">Reference proteome</keyword>
<dbReference type="SMART" id="SM00320">
    <property type="entry name" value="WD40"/>
    <property type="match status" value="6"/>
</dbReference>
<name>A0A4U5M3T8_STECR</name>
<sequence>MGLGESHQSADETSDPSNGTNESNADLLSSAAHIVAQERAVAAAFPHQRIRSGRPGRNQLASILQELLDNHAIDVASNIDDLREVLAMPRTTRNSQAAARSAEGSTSSEFDFEFDDDELRRSTRSHLPRPKAVRRVTKDFDLLKSYNYFMDDLENRNGAIYFRPDHNSPIHKGFLPQLLFYRELHFNRRRPNFSSGQRAAIVNSYLPNTRRSVAIVKSKTFCSQFMDDGATIATASQDGYIRLYHRGGEREQYLPQSQTRVPACGWSILDFVISSDNRHLIYTTWDTNLYQLTLSTIDSPFSPPEWQSLPLHENDRFTTFSLKMNTDNTEILGGGNAGHFRVFNRELNRPILKIDGHQDDVNAVAFADSSSHLILSASDDGLCKVWDRRILADSTHTPSPVGVFAGHRDGITFIDARGDDRYVLTTSKDQTIKLWDLRHFSSASAEDATKQAVARQNWDYRWQASPVHKGDPLPGDCSIMTFYGGHMIQHTLIRARFSPDHTGQRFIYTGCARGNVAVYDMYSGDVCTKFLGHKSVVRDCHWHPHLNEILSSGWDGQTAIWHYDERATRNINPDTVFEDTDNEESCDENYRPMPKIRRRGCITYKRPTPRMPRFNSFEMRKPSLSETDEPPRTTGYFLRSRLEAETEN</sequence>
<dbReference type="InterPro" id="IPR019775">
    <property type="entry name" value="WD40_repeat_CS"/>
</dbReference>
<accession>A0A4U5M3T8</accession>
<dbReference type="EMBL" id="AZBU02000010">
    <property type="protein sequence ID" value="TKR63444.1"/>
    <property type="molecule type" value="Genomic_DNA"/>
</dbReference>
<evidence type="ECO:0000256" key="3">
    <source>
        <dbReference type="PROSITE-ProRule" id="PRU00221"/>
    </source>
</evidence>
<evidence type="ECO:0000256" key="2">
    <source>
        <dbReference type="ARBA" id="ARBA00022737"/>
    </source>
</evidence>
<dbReference type="InterPro" id="IPR020472">
    <property type="entry name" value="WD40_PAC1"/>
</dbReference>
<protein>
    <recommendedName>
        <fullName evidence="7">DDB1- and CUL4-associated factor 11</fullName>
    </recommendedName>
</protein>
<reference evidence="5 6" key="2">
    <citation type="journal article" date="2019" name="G3 (Bethesda)">
        <title>Hybrid Assembly of the Genome of the Entomopathogenic Nematode Steinernema carpocapsae Identifies the X-Chromosome.</title>
        <authorList>
            <person name="Serra L."/>
            <person name="Macchietto M."/>
            <person name="Macias-Munoz A."/>
            <person name="McGill C.J."/>
            <person name="Rodriguez I.M."/>
            <person name="Rodriguez B."/>
            <person name="Murad R."/>
            <person name="Mortazavi A."/>
        </authorList>
    </citation>
    <scope>NUCLEOTIDE SEQUENCE [LARGE SCALE GENOMIC DNA]</scope>
    <source>
        <strain evidence="5 6">ALL</strain>
    </source>
</reference>
<dbReference type="InterPro" id="IPR015943">
    <property type="entry name" value="WD40/YVTN_repeat-like_dom_sf"/>
</dbReference>
<dbReference type="Proteomes" id="UP000298663">
    <property type="component" value="Unassembled WGS sequence"/>
</dbReference>
<dbReference type="GO" id="GO:0043161">
    <property type="term" value="P:proteasome-mediated ubiquitin-dependent protein catabolic process"/>
    <property type="evidence" value="ECO:0007669"/>
    <property type="project" value="TreeGrafter"/>
</dbReference>
<proteinExistence type="predicted"/>
<dbReference type="PROSITE" id="PS50082">
    <property type="entry name" value="WD_REPEATS_2"/>
    <property type="match status" value="3"/>
</dbReference>
<keyword evidence="1 3" id="KW-0853">WD repeat</keyword>
<dbReference type="OrthoDB" id="63070at2759"/>
<dbReference type="PRINTS" id="PR00320">
    <property type="entry name" value="GPROTEINBRPT"/>
</dbReference>
<evidence type="ECO:0008006" key="7">
    <source>
        <dbReference type="Google" id="ProtNLM"/>
    </source>
</evidence>
<dbReference type="GO" id="GO:0080008">
    <property type="term" value="C:Cul4-RING E3 ubiquitin ligase complex"/>
    <property type="evidence" value="ECO:0007669"/>
    <property type="project" value="TreeGrafter"/>
</dbReference>
<feature type="repeat" description="WD" evidence="3">
    <location>
        <begin position="530"/>
        <end position="571"/>
    </location>
</feature>
<dbReference type="InterPro" id="IPR001680">
    <property type="entry name" value="WD40_rpt"/>
</dbReference>
<dbReference type="InterPro" id="IPR036322">
    <property type="entry name" value="WD40_repeat_dom_sf"/>
</dbReference>
<dbReference type="PROSITE" id="PS00678">
    <property type="entry name" value="WD_REPEATS_1"/>
    <property type="match status" value="1"/>
</dbReference>
<evidence type="ECO:0000256" key="4">
    <source>
        <dbReference type="SAM" id="MobiDB-lite"/>
    </source>
</evidence>
<feature type="compositionally biased region" description="Polar residues" evidence="4">
    <location>
        <begin position="15"/>
        <end position="24"/>
    </location>
</feature>
<evidence type="ECO:0000313" key="6">
    <source>
        <dbReference type="Proteomes" id="UP000298663"/>
    </source>
</evidence>
<comment type="caution">
    <text evidence="5">The sequence shown here is derived from an EMBL/GenBank/DDBJ whole genome shotgun (WGS) entry which is preliminary data.</text>
</comment>
<feature type="repeat" description="WD" evidence="3">
    <location>
        <begin position="354"/>
        <end position="387"/>
    </location>
</feature>
<dbReference type="SUPFAM" id="SSF50978">
    <property type="entry name" value="WD40 repeat-like"/>
    <property type="match status" value="1"/>
</dbReference>
<dbReference type="AlphaFoldDB" id="A0A4U5M3T8"/>
<keyword evidence="2" id="KW-0677">Repeat</keyword>
<dbReference type="Gene3D" id="2.130.10.10">
    <property type="entry name" value="YVTN repeat-like/Quinoprotein amine dehydrogenase"/>
    <property type="match status" value="2"/>
</dbReference>
<evidence type="ECO:0000256" key="1">
    <source>
        <dbReference type="ARBA" id="ARBA00022574"/>
    </source>
</evidence>
<dbReference type="STRING" id="34508.A0A4U5M3T8"/>
<evidence type="ECO:0000313" key="5">
    <source>
        <dbReference type="EMBL" id="TKR63444.1"/>
    </source>
</evidence>
<reference evidence="5 6" key="1">
    <citation type="journal article" date="2015" name="Genome Biol.">
        <title>Comparative genomics of Steinernema reveals deeply conserved gene regulatory networks.</title>
        <authorList>
            <person name="Dillman A.R."/>
            <person name="Macchietto M."/>
            <person name="Porter C.F."/>
            <person name="Rogers A."/>
            <person name="Williams B."/>
            <person name="Antoshechkin I."/>
            <person name="Lee M.M."/>
            <person name="Goodwin Z."/>
            <person name="Lu X."/>
            <person name="Lewis E.E."/>
            <person name="Goodrich-Blair H."/>
            <person name="Stock S.P."/>
            <person name="Adams B.J."/>
            <person name="Sternberg P.W."/>
            <person name="Mortazavi A."/>
        </authorList>
    </citation>
    <scope>NUCLEOTIDE SEQUENCE [LARGE SCALE GENOMIC DNA]</scope>
    <source>
        <strain evidence="5 6">ALL</strain>
    </source>
</reference>
<dbReference type="Pfam" id="PF00400">
    <property type="entry name" value="WD40"/>
    <property type="match status" value="4"/>
</dbReference>
<feature type="repeat" description="WD" evidence="3">
    <location>
        <begin position="404"/>
        <end position="445"/>
    </location>
</feature>
<feature type="region of interest" description="Disordered" evidence="4">
    <location>
        <begin position="612"/>
        <end position="648"/>
    </location>
</feature>
<dbReference type="PANTHER" id="PTHR19847:SF7">
    <property type="entry name" value="DDB1- AND CUL4-ASSOCIATED FACTOR 11"/>
    <property type="match status" value="1"/>
</dbReference>
<gene>
    <name evidence="5" type="ORF">L596_027276</name>
</gene>
<organism evidence="5 6">
    <name type="scientific">Steinernema carpocapsae</name>
    <name type="common">Entomopathogenic nematode</name>
    <dbReference type="NCBI Taxonomy" id="34508"/>
    <lineage>
        <taxon>Eukaryota</taxon>
        <taxon>Metazoa</taxon>
        <taxon>Ecdysozoa</taxon>
        <taxon>Nematoda</taxon>
        <taxon>Chromadorea</taxon>
        <taxon>Rhabditida</taxon>
        <taxon>Tylenchina</taxon>
        <taxon>Panagrolaimomorpha</taxon>
        <taxon>Strongyloidoidea</taxon>
        <taxon>Steinernematidae</taxon>
        <taxon>Steinernema</taxon>
    </lineage>
</organism>
<feature type="region of interest" description="Disordered" evidence="4">
    <location>
        <begin position="1"/>
        <end position="24"/>
    </location>
</feature>
<dbReference type="PROSITE" id="PS50294">
    <property type="entry name" value="WD_REPEATS_REGION"/>
    <property type="match status" value="2"/>
</dbReference>
<dbReference type="PANTHER" id="PTHR19847">
    <property type="entry name" value="DDB1- AND CUL4-ASSOCIATED FACTOR 11"/>
    <property type="match status" value="1"/>
</dbReference>